<comment type="caution">
    <text evidence="1">The sequence shown here is derived from an EMBL/GenBank/DDBJ whole genome shotgun (WGS) entry which is preliminary data.</text>
</comment>
<evidence type="ECO:0000313" key="2">
    <source>
        <dbReference type="Proteomes" id="UP000240904"/>
    </source>
</evidence>
<evidence type="ECO:0000313" key="1">
    <source>
        <dbReference type="EMBL" id="PSW01658.1"/>
    </source>
</evidence>
<name>A0A2T3MT97_9GAMM</name>
<protein>
    <recommendedName>
        <fullName evidence="3">DUF2799 domain-containing protein</fullName>
    </recommendedName>
</protein>
<sequence>MLRLTMLVVLIVLSGCAARYEAELSANKEWLQLGSYHGEQGYRELNNKRLSELGALTETEYESYRAGYLKGRFDYCTGRQQVSTVINPGYINECLESKEGESSYSATDRGY</sequence>
<dbReference type="PROSITE" id="PS51257">
    <property type="entry name" value="PROKAR_LIPOPROTEIN"/>
    <property type="match status" value="1"/>
</dbReference>
<dbReference type="AlphaFoldDB" id="A0A2T3MT97"/>
<gene>
    <name evidence="1" type="ORF">C9I89_19425</name>
</gene>
<organism evidence="1 2">
    <name type="scientific">Photobacterium lipolyticum</name>
    <dbReference type="NCBI Taxonomy" id="266810"/>
    <lineage>
        <taxon>Bacteria</taxon>
        <taxon>Pseudomonadati</taxon>
        <taxon>Pseudomonadota</taxon>
        <taxon>Gammaproteobacteria</taxon>
        <taxon>Vibrionales</taxon>
        <taxon>Vibrionaceae</taxon>
        <taxon>Photobacterium</taxon>
    </lineage>
</organism>
<keyword evidence="2" id="KW-1185">Reference proteome</keyword>
<dbReference type="RefSeq" id="WP_107284982.1">
    <property type="nucleotide sequence ID" value="NZ_PYMC01000020.1"/>
</dbReference>
<dbReference type="OrthoDB" id="5824326at2"/>
<dbReference type="Proteomes" id="UP000240904">
    <property type="component" value="Unassembled WGS sequence"/>
</dbReference>
<dbReference type="EMBL" id="PYMC01000020">
    <property type="protein sequence ID" value="PSW01658.1"/>
    <property type="molecule type" value="Genomic_DNA"/>
</dbReference>
<reference evidence="1 2" key="1">
    <citation type="submission" date="2018-03" db="EMBL/GenBank/DDBJ databases">
        <title>Whole genome sequencing of Histamine producing bacteria.</title>
        <authorList>
            <person name="Butler K."/>
        </authorList>
    </citation>
    <scope>NUCLEOTIDE SEQUENCE [LARGE SCALE GENOMIC DNA]</scope>
    <source>
        <strain evidence="1 2">DSM 16190</strain>
    </source>
</reference>
<accession>A0A2T3MT97</accession>
<proteinExistence type="predicted"/>
<evidence type="ECO:0008006" key="3">
    <source>
        <dbReference type="Google" id="ProtNLM"/>
    </source>
</evidence>